<feature type="compositionally biased region" description="Low complexity" evidence="1">
    <location>
        <begin position="1158"/>
        <end position="1169"/>
    </location>
</feature>
<comment type="caution">
    <text evidence="2">The sequence shown here is derived from an EMBL/GenBank/DDBJ whole genome shotgun (WGS) entry which is preliminary data.</text>
</comment>
<feature type="compositionally biased region" description="Polar residues" evidence="1">
    <location>
        <begin position="1455"/>
        <end position="1475"/>
    </location>
</feature>
<feature type="compositionally biased region" description="Basic residues" evidence="1">
    <location>
        <begin position="1375"/>
        <end position="1391"/>
    </location>
</feature>
<feature type="region of interest" description="Disordered" evidence="1">
    <location>
        <begin position="159"/>
        <end position="315"/>
    </location>
</feature>
<reference evidence="2 3" key="1">
    <citation type="journal article" date="2018" name="Cell">
        <title>The Chara Genome: Secondary Complexity and Implications for Plant Terrestrialization.</title>
        <authorList>
            <person name="Nishiyama T."/>
            <person name="Sakayama H."/>
            <person name="Vries J.D."/>
            <person name="Buschmann H."/>
            <person name="Saint-Marcoux D."/>
            <person name="Ullrich K.K."/>
            <person name="Haas F.B."/>
            <person name="Vanderstraeten L."/>
            <person name="Becker D."/>
            <person name="Lang D."/>
            <person name="Vosolsobe S."/>
            <person name="Rombauts S."/>
            <person name="Wilhelmsson P.K.I."/>
            <person name="Janitza P."/>
            <person name="Kern R."/>
            <person name="Heyl A."/>
            <person name="Rumpler F."/>
            <person name="Villalobos L.I.A.C."/>
            <person name="Clay J.M."/>
            <person name="Skokan R."/>
            <person name="Toyoda A."/>
            <person name="Suzuki Y."/>
            <person name="Kagoshima H."/>
            <person name="Schijlen E."/>
            <person name="Tajeshwar N."/>
            <person name="Catarino B."/>
            <person name="Hetherington A.J."/>
            <person name="Saltykova A."/>
            <person name="Bonnot C."/>
            <person name="Breuninger H."/>
            <person name="Symeonidi A."/>
            <person name="Radhakrishnan G.V."/>
            <person name="Van Nieuwerburgh F."/>
            <person name="Deforce D."/>
            <person name="Chang C."/>
            <person name="Karol K.G."/>
            <person name="Hedrich R."/>
            <person name="Ulvskov P."/>
            <person name="Glockner G."/>
            <person name="Delwiche C.F."/>
            <person name="Petrasek J."/>
            <person name="Van de Peer Y."/>
            <person name="Friml J."/>
            <person name="Beilby M."/>
            <person name="Dolan L."/>
            <person name="Kohara Y."/>
            <person name="Sugano S."/>
            <person name="Fujiyama A."/>
            <person name="Delaux P.-M."/>
            <person name="Quint M."/>
            <person name="TheiBen G."/>
            <person name="Hagemann M."/>
            <person name="Harholt J."/>
            <person name="Dunand C."/>
            <person name="Zachgo S."/>
            <person name="Langdale J."/>
            <person name="Maumus F."/>
            <person name="Straeten D.V.D."/>
            <person name="Gould S.B."/>
            <person name="Rensing S.A."/>
        </authorList>
    </citation>
    <scope>NUCLEOTIDE SEQUENCE [LARGE SCALE GENOMIC DNA]</scope>
    <source>
        <strain evidence="2 3">S276</strain>
    </source>
</reference>
<dbReference type="EMBL" id="BFEA01000518">
    <property type="protein sequence ID" value="GBG85442.1"/>
    <property type="molecule type" value="Genomic_DNA"/>
</dbReference>
<evidence type="ECO:0000256" key="1">
    <source>
        <dbReference type="SAM" id="MobiDB-lite"/>
    </source>
</evidence>
<organism evidence="2 3">
    <name type="scientific">Chara braunii</name>
    <name type="common">Braun's stonewort</name>
    <dbReference type="NCBI Taxonomy" id="69332"/>
    <lineage>
        <taxon>Eukaryota</taxon>
        <taxon>Viridiplantae</taxon>
        <taxon>Streptophyta</taxon>
        <taxon>Charophyceae</taxon>
        <taxon>Charales</taxon>
        <taxon>Characeae</taxon>
        <taxon>Chara</taxon>
    </lineage>
</organism>
<feature type="region of interest" description="Disordered" evidence="1">
    <location>
        <begin position="1455"/>
        <end position="1481"/>
    </location>
</feature>
<evidence type="ECO:0000313" key="3">
    <source>
        <dbReference type="Proteomes" id="UP000265515"/>
    </source>
</evidence>
<proteinExistence type="predicted"/>
<feature type="region of interest" description="Disordered" evidence="1">
    <location>
        <begin position="1325"/>
        <end position="1412"/>
    </location>
</feature>
<protein>
    <submittedName>
        <fullName evidence="2">Uncharacterized protein</fullName>
    </submittedName>
</protein>
<feature type="compositionally biased region" description="Gly residues" evidence="1">
    <location>
        <begin position="1342"/>
        <end position="1353"/>
    </location>
</feature>
<gene>
    <name evidence="2" type="ORF">CBR_g40084</name>
</gene>
<keyword evidence="3" id="KW-1185">Reference proteome</keyword>
<sequence>MQGCREDVRGYGRRAMSLPHFVPLAPGHDQAVHVTDFLEVWAKPGTSVSVVDVGPGTSISGPIGFSGGECSEGGMGGQGGLPATPPDQEVGMPDDSEDDHPCAPLKPGLHVSRRYGLLGESTPHGGGDGERLRQGSESTTPRGLVERIGSFVRGMQVAKVSPGDRAGGPQVREVRGSDETTRRACPAPAQLQTELSQEREASGNIAGEEEVSEEGLFRERSAEKTQSGGKRNLPDEEEREGVGALKRQRKAGGSARTPTTREDGSVEKRKRVGGGDETPKDSSTRRRTGESSGKRSKSSKGKKADEGDNGEGDDDVEINLNAFNLDNAFFLKMQTGVQKDVVLHIHPERILAIPDWEDAYNHRSLDEFLVDTIASAMIDCYERKDMRYTNPIFVLAPIVAPPENGEPAVRVLPADFDSSHPEKYWYYPVCGQHNARAAMMVKDHPMFDYYNFCKWSFRPIYFPDDEFDGYAHVSCEDNMKNNKNPPRLQVLSMRDIRNIWKIKGKPRVVLDNASKKQDEVRKWVRFMTLAMKKTPYTPIWNLSTEAKKRKEWAEKLRYYLPLAMADDSVFALGLKFYEEWSKGKLLASDGWRWTEKPPTHEEVAKLGLSTVTDSQGLKKHVWYVKVDDPSLKKGRGKPKKGAEEKTFYVQVLEPDVHCWKELVDLTDREKKRLLNGVLNLNVVWVQTSSKKLAEQGKFSVKEMVDIIKMDRIMLRLWHYVEFEYEEMDKREWNANSTFFRSKKQLFEEFKDRGLDDKLWNKSRKFFTDTTYVNKCHQFLGCQHDNNIKRTAALVNDQHFPAEWKRVVLSVITGDHAKGKKSPRGVDECINIMWTRTSALTTLAQFNVDPLSARDHKEGLGKLGHQLRSHTCVLDLCGEDPRLLTHPVYEGAVAEDDDAALRRKQKVTPMDVEEKSFKSLTFVDIGNLTQRGALYKDSERNLNQLCNQLLFFCGVADAVLFLGKPHKQVVWSLLQQGRHILVVDGDTTQLEYTMQYVTHEVSSKAYPCDFHHVVVEPVYDPNKDMFFKLTPKKRRQVYFFLYGEQPRLRFDPQYMVRKEVAIAVLQGYHGASRAGAVSFIKRLEYVFFNEDVVDPADFTLDKYKLAFGEEDDLFDLDGQLAIFNAQVSESPSVCKPGTPLATPTLGGPTPVSSLAPVKRGGLSRLRSSSGEPIRLTPQPERLRPGRPVPPDHPHLKATATPFHMGDKHTFSTAEDWGHDIVWHPDHFQPVLLDDEWAVVVRDVSGGWINDDRWDLETFESRASRRSLSEVNRRSKDDPALREYGDTLFELLQSNKWLEVSSAFYALPSSPSIKQVSWELPEVTPPAGVVKRKSRGKDGDGDGEGGGQRGTGGGSEQRSTKQQSPGHAGGGEGKKGSQGKKKPCCGEKTKHHRGDGQGSDVDRDEDGGVLADPVISSTGETQFVDAVGGAGVAKHGTCFAQLQKRLGDCLGSIRTSETTSLSGTQRLPGSETTTYHGSGSDKLELCSVSPQKEVRINSNREGRAIEGAQLSTELERVVRVSENPGDKIRIHPNQDAVFSMTDDRCQDAVTLCVEAHKELQADCPTEGELATSSNVEPNTLGAELAVVSNSPVKAVMSASLETAGARMNPNQGPVNMSLPDASLETTVIRIHPRHTDEGLQLAGVEGCQLLTTLDKDNSADDRIDPTLSDVGMELPVQSGYDDPLYSALHNKAMGEDVLKKASDAVGDRFLYLSDDNKDTAYGDNKLKGGEVLLDILRTLSPTQYDTVAMEKKQPVDVVDVDALCPETNIPSTVIDADISSL</sequence>
<feature type="region of interest" description="Disordered" evidence="1">
    <location>
        <begin position="1132"/>
        <end position="1188"/>
    </location>
</feature>
<accession>A0A388LTA6</accession>
<feature type="compositionally biased region" description="Basic and acidic residues" evidence="1">
    <location>
        <begin position="172"/>
        <end position="182"/>
    </location>
</feature>
<dbReference type="Gramene" id="GBG85442">
    <property type="protein sequence ID" value="GBG85442"/>
    <property type="gene ID" value="CBR_g40084"/>
</dbReference>
<dbReference type="Proteomes" id="UP000265515">
    <property type="component" value="Unassembled WGS sequence"/>
</dbReference>
<feature type="compositionally biased region" description="Basic and acidic residues" evidence="1">
    <location>
        <begin position="259"/>
        <end position="293"/>
    </location>
</feature>
<feature type="compositionally biased region" description="Gly residues" evidence="1">
    <location>
        <begin position="66"/>
        <end position="80"/>
    </location>
</feature>
<name>A0A388LTA6_CHABU</name>
<feature type="compositionally biased region" description="Low complexity" evidence="1">
    <location>
        <begin position="1135"/>
        <end position="1149"/>
    </location>
</feature>
<feature type="region of interest" description="Disordered" evidence="1">
    <location>
        <begin position="66"/>
        <end position="146"/>
    </location>
</feature>
<evidence type="ECO:0000313" key="2">
    <source>
        <dbReference type="EMBL" id="GBG85442.1"/>
    </source>
</evidence>